<protein>
    <submittedName>
        <fullName evidence="1">Uncharacterized protein</fullName>
    </submittedName>
</protein>
<dbReference type="Proteomes" id="UP001148629">
    <property type="component" value="Unassembled WGS sequence"/>
</dbReference>
<dbReference type="EMBL" id="JANRMS010000416">
    <property type="protein sequence ID" value="KAJ3540268.1"/>
    <property type="molecule type" value="Genomic_DNA"/>
</dbReference>
<name>A0ACC1SI87_9HYPO</name>
<accession>A0ACC1SI87</accession>
<sequence>MPPTVAPRIEVISTLSSFETFSVLFDNYGPLYIDLGGKDLGRHGTISIVSVFSPSANTVWLFDVETLGSAAFTQPDALGFTLKEILQSSSRTKYFWDIRNDADALWAIYNVNLSGVIDVQLLENASRAGNKRYLSGLAKAIQYDANLGFVERERWLRVKRDITDMMRHDVFSQRPLEEQTIQYCANDVVHLPRLVTCYKQRIKRGWLSKALVESEKRVVEAHSPSYNPQSPTKVLGPWAEDIDLWPSSVENDPGEDGPAMFEFSSIGFYDDGGGDDTGGYESDFPNAHDGAFCSEALYSCWDNSL</sequence>
<evidence type="ECO:0000313" key="1">
    <source>
        <dbReference type="EMBL" id="KAJ3540268.1"/>
    </source>
</evidence>
<proteinExistence type="predicted"/>
<reference evidence="1" key="1">
    <citation type="submission" date="2022-08" db="EMBL/GenBank/DDBJ databases">
        <title>Genome Sequence of Fusarium decemcellulare.</title>
        <authorList>
            <person name="Buettner E."/>
        </authorList>
    </citation>
    <scope>NUCLEOTIDE SEQUENCE</scope>
    <source>
        <strain evidence="1">Babe19</strain>
    </source>
</reference>
<keyword evidence="2" id="KW-1185">Reference proteome</keyword>
<organism evidence="1 2">
    <name type="scientific">Fusarium decemcellulare</name>
    <dbReference type="NCBI Taxonomy" id="57161"/>
    <lineage>
        <taxon>Eukaryota</taxon>
        <taxon>Fungi</taxon>
        <taxon>Dikarya</taxon>
        <taxon>Ascomycota</taxon>
        <taxon>Pezizomycotina</taxon>
        <taxon>Sordariomycetes</taxon>
        <taxon>Hypocreomycetidae</taxon>
        <taxon>Hypocreales</taxon>
        <taxon>Nectriaceae</taxon>
        <taxon>Fusarium</taxon>
        <taxon>Fusarium decemcellulare species complex</taxon>
    </lineage>
</organism>
<gene>
    <name evidence="1" type="ORF">NM208_g5145</name>
</gene>
<evidence type="ECO:0000313" key="2">
    <source>
        <dbReference type="Proteomes" id="UP001148629"/>
    </source>
</evidence>
<comment type="caution">
    <text evidence="1">The sequence shown here is derived from an EMBL/GenBank/DDBJ whole genome shotgun (WGS) entry which is preliminary data.</text>
</comment>